<dbReference type="Proteomes" id="UP000239863">
    <property type="component" value="Unassembled WGS sequence"/>
</dbReference>
<dbReference type="InterPro" id="IPR015424">
    <property type="entry name" value="PyrdxlP-dep_Trfase"/>
</dbReference>
<dbReference type="InterPro" id="IPR015422">
    <property type="entry name" value="PyrdxlP-dep_Trfase_small"/>
</dbReference>
<dbReference type="GO" id="GO:0009116">
    <property type="term" value="P:nucleoside metabolic process"/>
    <property type="evidence" value="ECO:0007669"/>
    <property type="project" value="InterPro"/>
</dbReference>
<evidence type="ECO:0000256" key="4">
    <source>
        <dbReference type="HAMAP-Rule" id="MF_00712"/>
    </source>
</evidence>
<comment type="function">
    <text evidence="1 4">The glycine cleavage system catalyzes the degradation of glycine. The P protein binds the alpha-amino group of glycine through its pyridoxal phosphate cofactor; CO(2) is released and the remaining methylamine moiety is then transferred to the lipoamide cofactor of the H protein.</text>
</comment>
<evidence type="ECO:0000256" key="2">
    <source>
        <dbReference type="ARBA" id="ARBA00023002"/>
    </source>
</evidence>
<dbReference type="CDD" id="cd00613">
    <property type="entry name" value="GDC-P"/>
    <property type="match status" value="1"/>
</dbReference>
<evidence type="ECO:0000313" key="7">
    <source>
        <dbReference type="Proteomes" id="UP000239863"/>
    </source>
</evidence>
<dbReference type="PIRSF" id="PIRSF006815">
    <property type="entry name" value="GcvPA"/>
    <property type="match status" value="1"/>
</dbReference>
<proteinExistence type="inferred from homology"/>
<dbReference type="RefSeq" id="WP_104409847.1">
    <property type="nucleotide sequence ID" value="NZ_PTIS01000008.1"/>
</dbReference>
<dbReference type="OrthoDB" id="9771867at2"/>
<organism evidence="6 7">
    <name type="scientific">Clostridium algidicarnis DSM 15099</name>
    <dbReference type="NCBI Taxonomy" id="1121295"/>
    <lineage>
        <taxon>Bacteria</taxon>
        <taxon>Bacillati</taxon>
        <taxon>Bacillota</taxon>
        <taxon>Clostridia</taxon>
        <taxon>Eubacteriales</taxon>
        <taxon>Clostridiaceae</taxon>
        <taxon>Clostridium</taxon>
    </lineage>
</organism>
<dbReference type="GO" id="GO:0019464">
    <property type="term" value="P:glycine decarboxylation via glycine cleavage system"/>
    <property type="evidence" value="ECO:0007669"/>
    <property type="project" value="UniProtKB-UniRule"/>
</dbReference>
<dbReference type="HAMAP" id="MF_00712">
    <property type="entry name" value="GcvPA"/>
    <property type="match status" value="1"/>
</dbReference>
<evidence type="ECO:0000256" key="3">
    <source>
        <dbReference type="ARBA" id="ARBA00049026"/>
    </source>
</evidence>
<dbReference type="InterPro" id="IPR015421">
    <property type="entry name" value="PyrdxlP-dep_Trfase_major"/>
</dbReference>
<dbReference type="EMBL" id="PTIS01000008">
    <property type="protein sequence ID" value="PPK48253.1"/>
    <property type="molecule type" value="Genomic_DNA"/>
</dbReference>
<dbReference type="GO" id="GO:0004375">
    <property type="term" value="F:glycine dehydrogenase (decarboxylating) activity"/>
    <property type="evidence" value="ECO:0007669"/>
    <property type="project" value="UniProtKB-EC"/>
</dbReference>
<comment type="subunit">
    <text evidence="4">The glycine cleavage system is composed of four proteins: P, T, L and H. In this organism, the P 'protein' is a heterodimer of two subunits.</text>
</comment>
<comment type="catalytic activity">
    <reaction evidence="3 4">
        <text>N(6)-[(R)-lipoyl]-L-lysyl-[glycine-cleavage complex H protein] + glycine + H(+) = N(6)-[(R)-S(8)-aminomethyldihydrolipoyl]-L-lysyl-[glycine-cleavage complex H protein] + CO2</text>
        <dbReference type="Rhea" id="RHEA:24304"/>
        <dbReference type="Rhea" id="RHEA-COMP:10494"/>
        <dbReference type="Rhea" id="RHEA-COMP:10495"/>
        <dbReference type="ChEBI" id="CHEBI:15378"/>
        <dbReference type="ChEBI" id="CHEBI:16526"/>
        <dbReference type="ChEBI" id="CHEBI:57305"/>
        <dbReference type="ChEBI" id="CHEBI:83099"/>
        <dbReference type="ChEBI" id="CHEBI:83143"/>
        <dbReference type="EC" id="1.4.4.2"/>
    </reaction>
</comment>
<dbReference type="NCBIfam" id="NF001696">
    <property type="entry name" value="PRK00451.1"/>
    <property type="match status" value="1"/>
</dbReference>
<dbReference type="Gene3D" id="3.90.1150.10">
    <property type="entry name" value="Aspartate Aminotransferase, domain 1"/>
    <property type="match status" value="1"/>
</dbReference>
<dbReference type="STRING" id="37659.GCA_000703125_00450"/>
<dbReference type="PANTHER" id="PTHR42806:SF1">
    <property type="entry name" value="GLYCINE DEHYDROGENASE (DECARBOXYLATING)"/>
    <property type="match status" value="1"/>
</dbReference>
<evidence type="ECO:0000313" key="6">
    <source>
        <dbReference type="EMBL" id="PPK48253.1"/>
    </source>
</evidence>
<dbReference type="InterPro" id="IPR020581">
    <property type="entry name" value="GDC_P"/>
</dbReference>
<dbReference type="Gene3D" id="3.40.640.10">
    <property type="entry name" value="Type I PLP-dependent aspartate aminotransferase-like (Major domain)"/>
    <property type="match status" value="1"/>
</dbReference>
<name>A0A2S6FXQ8_9CLOT</name>
<feature type="domain" description="Glycine cleavage system P-protein N-terminal" evidence="5">
    <location>
        <begin position="4"/>
        <end position="443"/>
    </location>
</feature>
<keyword evidence="2 4" id="KW-0560">Oxidoreductase</keyword>
<comment type="caution">
    <text evidence="6">The sequence shown here is derived from an EMBL/GenBank/DDBJ whole genome shotgun (WGS) entry which is preliminary data.</text>
</comment>
<dbReference type="SUPFAM" id="SSF53383">
    <property type="entry name" value="PLP-dependent transferases"/>
    <property type="match status" value="1"/>
</dbReference>
<dbReference type="Pfam" id="PF02347">
    <property type="entry name" value="GDC-P"/>
    <property type="match status" value="1"/>
</dbReference>
<dbReference type="InterPro" id="IPR023010">
    <property type="entry name" value="GcvPA"/>
</dbReference>
<evidence type="ECO:0000256" key="1">
    <source>
        <dbReference type="ARBA" id="ARBA00003788"/>
    </source>
</evidence>
<dbReference type="AlphaFoldDB" id="A0A2S6FXQ8"/>
<accession>A0A2S6FXQ8</accession>
<dbReference type="PANTHER" id="PTHR42806">
    <property type="entry name" value="GLYCINE CLEAVAGE SYSTEM P-PROTEIN"/>
    <property type="match status" value="1"/>
</dbReference>
<gene>
    <name evidence="4" type="primary">gcvPA</name>
    <name evidence="6" type="ORF">BD821_10813</name>
</gene>
<dbReference type="EC" id="1.4.4.2" evidence="4"/>
<comment type="similarity">
    <text evidence="4">Belongs to the GcvP family. N-terminal subunit subfamily.</text>
</comment>
<evidence type="ECO:0000259" key="5">
    <source>
        <dbReference type="Pfam" id="PF02347"/>
    </source>
</evidence>
<dbReference type="InterPro" id="IPR049315">
    <property type="entry name" value="GDC-P_N"/>
</dbReference>
<sequence length="447" mass="49527">MYPYIANIDQDKEEMLKAIGVKTMQDLFIDVPENVLLNKELQIEKSASEIEVSNKVSELARKNKSIDDYICFLGAGAYDHYVPSVIKHLVSRSEFYTAYTPYQPEISQGTLQGVFEFQSMICELTGLDVANASMYDGPTAAAEAAILTSVSTRRKKVLISKTVNPETRKVLDTYLKFRDVEYVEIEEKDGTTDIESLKGLIDKDTAGVLIQSPNFFGIIEDVSEAEKIIHDNKSLFIMSVDPISLGILKSPGKLGADIAVGEGQALGQNINFGGPCVGFMTATSKLMRKLPGRIVGQTEDVDGKRGFVLTLQAREQHIRREKATSNICSDQTLNAISAAIYMSTLGKQGIKEVAEQCIKKSHYAYNKLIESGKVKPLFKDKPFFKEFAVVLEKDVDKANEGLEDKGILGGYNVTKAYDNHKNAMLLCVTEKRTKSDIDKLVKVMEVI</sequence>
<protein>
    <recommendedName>
        <fullName evidence="4">Probable glycine dehydrogenase (decarboxylating) subunit 1</fullName>
        <ecNumber evidence="4">1.4.4.2</ecNumber>
    </recommendedName>
    <alternativeName>
        <fullName evidence="4">Glycine cleavage system P-protein subunit 1</fullName>
    </alternativeName>
    <alternativeName>
        <fullName evidence="4">Glycine decarboxylase subunit 1</fullName>
    </alternativeName>
    <alternativeName>
        <fullName evidence="4">Glycine dehydrogenase (aminomethyl-transferring) subunit 1</fullName>
    </alternativeName>
</protein>
<reference evidence="6 7" key="1">
    <citation type="submission" date="2018-02" db="EMBL/GenBank/DDBJ databases">
        <title>Genomic Encyclopedia of Archaeal and Bacterial Type Strains, Phase II (KMG-II): from individual species to whole genera.</title>
        <authorList>
            <person name="Goeker M."/>
        </authorList>
    </citation>
    <scope>NUCLEOTIDE SEQUENCE [LARGE SCALE GENOMIC DNA]</scope>
    <source>
        <strain evidence="6 7">DSM 15099</strain>
    </source>
</reference>